<dbReference type="GO" id="GO:0008270">
    <property type="term" value="F:zinc ion binding"/>
    <property type="evidence" value="ECO:0007669"/>
    <property type="project" value="InterPro"/>
</dbReference>
<gene>
    <name evidence="1" type="ORF">METZ01_LOCUS412953</name>
</gene>
<sequence length="119" mass="13206">KVDAMAISVGNTHLQTSKVAKIDFNKILEIQNITKLPLVLHGSSGISHNIRKKVARMTNVAKFNIGTELRMVGCKSLRKSYNKNINNFDKISIIKPSILELKKATIKVIKNIGPINAKK</sequence>
<proteinExistence type="predicted"/>
<dbReference type="InterPro" id="IPR000771">
    <property type="entry name" value="FBA_II"/>
</dbReference>
<dbReference type="EMBL" id="UINC01161102">
    <property type="protein sequence ID" value="SVD60099.1"/>
    <property type="molecule type" value="Genomic_DNA"/>
</dbReference>
<dbReference type="AlphaFoldDB" id="A0A382WN61"/>
<organism evidence="1">
    <name type="scientific">marine metagenome</name>
    <dbReference type="NCBI Taxonomy" id="408172"/>
    <lineage>
        <taxon>unclassified sequences</taxon>
        <taxon>metagenomes</taxon>
        <taxon>ecological metagenomes</taxon>
    </lineage>
</organism>
<protein>
    <recommendedName>
        <fullName evidence="2">Fructose-bisphosphate aldolase</fullName>
    </recommendedName>
</protein>
<accession>A0A382WN61</accession>
<name>A0A382WN61_9ZZZZ</name>
<dbReference type="GO" id="GO:0016832">
    <property type="term" value="F:aldehyde-lyase activity"/>
    <property type="evidence" value="ECO:0007669"/>
    <property type="project" value="InterPro"/>
</dbReference>
<dbReference type="Gene3D" id="3.20.20.70">
    <property type="entry name" value="Aldolase class I"/>
    <property type="match status" value="1"/>
</dbReference>
<evidence type="ECO:0000313" key="1">
    <source>
        <dbReference type="EMBL" id="SVD60099.1"/>
    </source>
</evidence>
<feature type="non-terminal residue" evidence="1">
    <location>
        <position position="1"/>
    </location>
</feature>
<dbReference type="SUPFAM" id="SSF51569">
    <property type="entry name" value="Aldolase"/>
    <property type="match status" value="1"/>
</dbReference>
<evidence type="ECO:0008006" key="2">
    <source>
        <dbReference type="Google" id="ProtNLM"/>
    </source>
</evidence>
<dbReference type="InterPro" id="IPR013785">
    <property type="entry name" value="Aldolase_TIM"/>
</dbReference>
<dbReference type="Pfam" id="PF01116">
    <property type="entry name" value="F_bP_aldolase"/>
    <property type="match status" value="1"/>
</dbReference>
<reference evidence="1" key="1">
    <citation type="submission" date="2018-05" db="EMBL/GenBank/DDBJ databases">
        <authorList>
            <person name="Lanie J.A."/>
            <person name="Ng W.-L."/>
            <person name="Kazmierczak K.M."/>
            <person name="Andrzejewski T.M."/>
            <person name="Davidsen T.M."/>
            <person name="Wayne K.J."/>
            <person name="Tettelin H."/>
            <person name="Glass J.I."/>
            <person name="Rusch D."/>
            <person name="Podicherti R."/>
            <person name="Tsui H.-C.T."/>
            <person name="Winkler M.E."/>
        </authorList>
    </citation>
    <scope>NUCLEOTIDE SEQUENCE</scope>
</reference>
<dbReference type="GO" id="GO:0005975">
    <property type="term" value="P:carbohydrate metabolic process"/>
    <property type="evidence" value="ECO:0007669"/>
    <property type="project" value="InterPro"/>
</dbReference>